<gene>
    <name evidence="1" type="ORF">IGU_03741</name>
</gene>
<name>A0A9W5QFY1_BACCE</name>
<proteinExistence type="predicted"/>
<protein>
    <submittedName>
        <fullName evidence="1">Uncharacterized protein</fullName>
    </submittedName>
</protein>
<dbReference type="AlphaFoldDB" id="A0A9W5QFY1"/>
<dbReference type="Proteomes" id="UP000013989">
    <property type="component" value="Unassembled WGS sequence"/>
</dbReference>
<comment type="caution">
    <text evidence="1">The sequence shown here is derived from an EMBL/GenBank/DDBJ whole genome shotgun (WGS) entry which is preliminary data.</text>
</comment>
<accession>A0A9W5QFY1</accession>
<dbReference type="EMBL" id="AHEJ01000066">
    <property type="protein sequence ID" value="EOP62560.1"/>
    <property type="molecule type" value="Genomic_DNA"/>
</dbReference>
<evidence type="ECO:0000313" key="2">
    <source>
        <dbReference type="Proteomes" id="UP000013989"/>
    </source>
</evidence>
<dbReference type="RefSeq" id="WP_016090646.1">
    <property type="nucleotide sequence ID" value="NZ_KB976754.1"/>
</dbReference>
<sequence>MMHAHLQEQAYWKAQKKVLRKNTNKLLISLEPDLYEKLQGLVLYDEKMDHIASELVVEGLDYIYMEDIPVRQYQAFQHFVEIKLSKFQEKRLHRLALKRGCSSRRMAYTILHFILKEQ</sequence>
<reference evidence="1 2" key="1">
    <citation type="submission" date="2012-12" db="EMBL/GenBank/DDBJ databases">
        <title>The Genome Sequence of Bacillus cereus ISP2954.</title>
        <authorList>
            <consortium name="The Broad Institute Genome Sequencing Platform"/>
            <consortium name="The Broad Institute Genome Sequencing Center for Infectious Disease"/>
            <person name="Feldgarden M."/>
            <person name="Van der Auwera G.A."/>
            <person name="Mahillon J."/>
            <person name="Duprez V."/>
            <person name="Timmery S."/>
            <person name="Mattelet C."/>
            <person name="Dierick K."/>
            <person name="Sun M."/>
            <person name="Yu Z."/>
            <person name="Zhu L."/>
            <person name="Hu X."/>
            <person name="Shank E.B."/>
            <person name="Swiecicka I."/>
            <person name="Hansen B.M."/>
            <person name="Andrup L."/>
            <person name="Walker B."/>
            <person name="Young S.K."/>
            <person name="Zeng Q."/>
            <person name="Gargeya S."/>
            <person name="Fitzgerald M."/>
            <person name="Haas B."/>
            <person name="Abouelleil A."/>
            <person name="Alvarado L."/>
            <person name="Arachchi H.M."/>
            <person name="Berlin A.M."/>
            <person name="Chapman S.B."/>
            <person name="Dewar J."/>
            <person name="Goldberg J."/>
            <person name="Griggs A."/>
            <person name="Gujja S."/>
            <person name="Hansen M."/>
            <person name="Howarth C."/>
            <person name="Imamovic A."/>
            <person name="Larimer J."/>
            <person name="McCowan C."/>
            <person name="Murphy C."/>
            <person name="Neiman D."/>
            <person name="Pearson M."/>
            <person name="Priest M."/>
            <person name="Roberts A."/>
            <person name="Saif S."/>
            <person name="Shea T."/>
            <person name="Sisk P."/>
            <person name="Sykes S."/>
            <person name="Wortman J."/>
            <person name="Nusbaum C."/>
            <person name="Birren B."/>
        </authorList>
    </citation>
    <scope>NUCLEOTIDE SEQUENCE [LARGE SCALE GENOMIC DNA]</scope>
    <source>
        <strain evidence="1 2">ISP2954</strain>
    </source>
</reference>
<evidence type="ECO:0000313" key="1">
    <source>
        <dbReference type="EMBL" id="EOP62560.1"/>
    </source>
</evidence>
<organism evidence="1 2">
    <name type="scientific">Bacillus cereus ISP2954</name>
    <dbReference type="NCBI Taxonomy" id="1053215"/>
    <lineage>
        <taxon>Bacteria</taxon>
        <taxon>Bacillati</taxon>
        <taxon>Bacillota</taxon>
        <taxon>Bacilli</taxon>
        <taxon>Bacillales</taxon>
        <taxon>Bacillaceae</taxon>
        <taxon>Bacillus</taxon>
        <taxon>Bacillus cereus group</taxon>
    </lineage>
</organism>